<name>A0ACD4NM37_9HYPH</name>
<evidence type="ECO:0000313" key="1">
    <source>
        <dbReference type="EMBL" id="WAJ27891.1"/>
    </source>
</evidence>
<proteinExistence type="predicted"/>
<dbReference type="EMBL" id="CP113520">
    <property type="protein sequence ID" value="WAJ27891.1"/>
    <property type="molecule type" value="Genomic_DNA"/>
</dbReference>
<dbReference type="Proteomes" id="UP001163223">
    <property type="component" value="Chromosome"/>
</dbReference>
<accession>A0ACD4NM37</accession>
<keyword evidence="2" id="KW-1185">Reference proteome</keyword>
<protein>
    <submittedName>
        <fullName evidence="1">Uncharacterized protein</fullName>
    </submittedName>
</protein>
<organism evidence="1 2">
    <name type="scientific">Antarcticirhabdus aurantiaca</name>
    <dbReference type="NCBI Taxonomy" id="2606717"/>
    <lineage>
        <taxon>Bacteria</taxon>
        <taxon>Pseudomonadati</taxon>
        <taxon>Pseudomonadota</taxon>
        <taxon>Alphaproteobacteria</taxon>
        <taxon>Hyphomicrobiales</taxon>
        <taxon>Aurantimonadaceae</taxon>
        <taxon>Antarcticirhabdus</taxon>
    </lineage>
</organism>
<evidence type="ECO:0000313" key="2">
    <source>
        <dbReference type="Proteomes" id="UP001163223"/>
    </source>
</evidence>
<reference evidence="1" key="1">
    <citation type="submission" date="2022-11" db="EMBL/GenBank/DDBJ databases">
        <title>beta-Carotene-producing bacterium, Jeongeuplla avenae sp. nov., alleviates the salt stress of Arabidopsis seedlings.</title>
        <authorList>
            <person name="Jiang L."/>
            <person name="Lee J."/>
        </authorList>
    </citation>
    <scope>NUCLEOTIDE SEQUENCE</scope>
    <source>
        <strain evidence="1">DY_R2A_6</strain>
    </source>
</reference>
<sequence length="209" mass="24148">METASDERPFRYRWRRGEYHRPLFYAYDGDLCIGQMGEKPLTGRDAQWQWSIHVLRLPWGSGGLTGSASGTPRDGARSFEDAFDNLLPKACSTHLKLDAEIALFQRHGLPLPPRVAFRKRVFRDGHPFPAPDDPYETAAEWIDTEHRWMWGRLLDQEKLTTTQMREVWAARWAERMKLRGVEGVAPPPFGCPRPLAEFRDEMARLRAQG</sequence>
<gene>
    <name evidence="1" type="ORF">OXU80_24110</name>
</gene>